<dbReference type="EMBL" id="JACGWZ010000003">
    <property type="protein sequence ID" value="MBA8825111.1"/>
    <property type="molecule type" value="Genomic_DNA"/>
</dbReference>
<comment type="caution">
    <text evidence="7">The sequence shown here is derived from an EMBL/GenBank/DDBJ whole genome shotgun (WGS) entry which is preliminary data.</text>
</comment>
<feature type="transmembrane region" description="Helical" evidence="5">
    <location>
        <begin position="21"/>
        <end position="41"/>
    </location>
</feature>
<evidence type="ECO:0000256" key="5">
    <source>
        <dbReference type="SAM" id="Phobius"/>
    </source>
</evidence>
<feature type="transmembrane region" description="Helical" evidence="5">
    <location>
        <begin position="47"/>
        <end position="67"/>
    </location>
</feature>
<keyword evidence="8" id="KW-1185">Reference proteome</keyword>
<evidence type="ECO:0000256" key="3">
    <source>
        <dbReference type="ARBA" id="ARBA00022989"/>
    </source>
</evidence>
<evidence type="ECO:0000313" key="7">
    <source>
        <dbReference type="EMBL" id="MBA8825111.1"/>
    </source>
</evidence>
<dbReference type="InterPro" id="IPR003807">
    <property type="entry name" value="DUF202"/>
</dbReference>
<dbReference type="GO" id="GO:0012505">
    <property type="term" value="C:endomembrane system"/>
    <property type="evidence" value="ECO:0007669"/>
    <property type="project" value="UniProtKB-SubCell"/>
</dbReference>
<keyword evidence="2 5" id="KW-0812">Transmembrane</keyword>
<sequence length="110" mass="11926">MRSEAENPWDIGLQNERTTLAWSRTALSFVVGGLVVVRFIAHSSTTLAIVFAAVTLPLAVVITWLAWRRYRRGQHRLHGRSPLPDGALPGAVAALAVLVGIIGIVYVLLS</sequence>
<dbReference type="AlphaFoldDB" id="A0A839E107"/>
<evidence type="ECO:0000256" key="1">
    <source>
        <dbReference type="ARBA" id="ARBA00004127"/>
    </source>
</evidence>
<keyword evidence="3 5" id="KW-1133">Transmembrane helix</keyword>
<dbReference type="RefSeq" id="WP_182544345.1">
    <property type="nucleotide sequence ID" value="NZ_JACGWZ010000003.1"/>
</dbReference>
<dbReference type="Pfam" id="PF02656">
    <property type="entry name" value="DUF202"/>
    <property type="match status" value="1"/>
</dbReference>
<dbReference type="Proteomes" id="UP000569329">
    <property type="component" value="Unassembled WGS sequence"/>
</dbReference>
<reference evidence="7 8" key="1">
    <citation type="submission" date="2020-07" db="EMBL/GenBank/DDBJ databases">
        <title>Sequencing the genomes of 1000 actinobacteria strains.</title>
        <authorList>
            <person name="Klenk H.-P."/>
        </authorList>
    </citation>
    <scope>NUCLEOTIDE SEQUENCE [LARGE SCALE GENOMIC DNA]</scope>
    <source>
        <strain evidence="7 8">DSM 45975</strain>
    </source>
</reference>
<comment type="subcellular location">
    <subcellularLocation>
        <location evidence="1">Endomembrane system</location>
        <topology evidence="1">Multi-pass membrane protein</topology>
    </subcellularLocation>
</comment>
<evidence type="ECO:0000256" key="4">
    <source>
        <dbReference type="ARBA" id="ARBA00023136"/>
    </source>
</evidence>
<protein>
    <submittedName>
        <fullName evidence="7">Putative membrane protein</fullName>
    </submittedName>
</protein>
<evidence type="ECO:0000259" key="6">
    <source>
        <dbReference type="Pfam" id="PF02656"/>
    </source>
</evidence>
<gene>
    <name evidence="7" type="ORF">FHX42_002462</name>
</gene>
<accession>A0A839E107</accession>
<proteinExistence type="predicted"/>
<keyword evidence="4 5" id="KW-0472">Membrane</keyword>
<feature type="transmembrane region" description="Helical" evidence="5">
    <location>
        <begin position="88"/>
        <end position="109"/>
    </location>
</feature>
<organism evidence="7 8">
    <name type="scientific">Halosaccharopolyspora lacisalsi</name>
    <dbReference type="NCBI Taxonomy" id="1000566"/>
    <lineage>
        <taxon>Bacteria</taxon>
        <taxon>Bacillati</taxon>
        <taxon>Actinomycetota</taxon>
        <taxon>Actinomycetes</taxon>
        <taxon>Pseudonocardiales</taxon>
        <taxon>Pseudonocardiaceae</taxon>
        <taxon>Halosaccharopolyspora</taxon>
    </lineage>
</organism>
<feature type="domain" description="DUF202" evidence="6">
    <location>
        <begin position="12"/>
        <end position="75"/>
    </location>
</feature>
<evidence type="ECO:0000313" key="8">
    <source>
        <dbReference type="Proteomes" id="UP000569329"/>
    </source>
</evidence>
<evidence type="ECO:0000256" key="2">
    <source>
        <dbReference type="ARBA" id="ARBA00022692"/>
    </source>
</evidence>
<name>A0A839E107_9PSEU</name>